<evidence type="ECO:0000256" key="7">
    <source>
        <dbReference type="ARBA" id="ARBA00022617"/>
    </source>
</evidence>
<evidence type="ECO:0000256" key="9">
    <source>
        <dbReference type="ARBA" id="ARBA00022824"/>
    </source>
</evidence>
<comment type="cofactor">
    <cofactor evidence="1 16">
        <name>heme</name>
        <dbReference type="ChEBI" id="CHEBI:30413"/>
    </cofactor>
</comment>
<comment type="function">
    <text evidence="2">May be involved in the metabolism of insect hormones and in the breakdown of synthetic insecticides.</text>
</comment>
<dbReference type="SUPFAM" id="SSF48264">
    <property type="entry name" value="Cytochrome P450"/>
    <property type="match status" value="1"/>
</dbReference>
<evidence type="ECO:0000256" key="15">
    <source>
        <dbReference type="ARBA" id="ARBA00047827"/>
    </source>
</evidence>
<name>D5L0N4_MANSE</name>
<evidence type="ECO:0000256" key="11">
    <source>
        <dbReference type="ARBA" id="ARBA00023002"/>
    </source>
</evidence>
<evidence type="ECO:0000256" key="6">
    <source>
        <dbReference type="ARBA" id="ARBA00012109"/>
    </source>
</evidence>
<keyword evidence="10" id="KW-0492">Microsome</keyword>
<evidence type="ECO:0000256" key="1">
    <source>
        <dbReference type="ARBA" id="ARBA00001971"/>
    </source>
</evidence>
<evidence type="ECO:0000256" key="4">
    <source>
        <dbReference type="ARBA" id="ARBA00004406"/>
    </source>
</evidence>
<dbReference type="PANTHER" id="PTHR24292:SF54">
    <property type="entry name" value="CYP9F3-RELATED"/>
    <property type="match status" value="1"/>
</dbReference>
<dbReference type="PROSITE" id="PS00086">
    <property type="entry name" value="CYTOCHROME_P450"/>
    <property type="match status" value="1"/>
</dbReference>
<dbReference type="PRINTS" id="PR00465">
    <property type="entry name" value="EP450IV"/>
</dbReference>
<dbReference type="OrthoDB" id="2789670at2759"/>
<dbReference type="PRINTS" id="PR00385">
    <property type="entry name" value="P450"/>
</dbReference>
<evidence type="ECO:0000256" key="14">
    <source>
        <dbReference type="ARBA" id="ARBA00023136"/>
    </source>
</evidence>
<reference evidence="19" key="1">
    <citation type="journal article" date="2009" name="Insect Mol. Biol.">
        <title>Pyrosequencing the Manduca sexta larval midgut transcriptome: messages for digestion, detoxification and defence.</title>
        <authorList>
            <person name="Pauchet Y."/>
            <person name="Wilkinson P."/>
            <person name="Vogel H."/>
            <person name="Nelson D.R."/>
            <person name="Reynolds S.E."/>
            <person name="Heckel D.G."/>
            <person name="Ffrench-Constant R.H."/>
        </authorList>
    </citation>
    <scope>NUCLEOTIDE SEQUENCE</scope>
    <source>
        <tissue evidence="19">Midgut</tissue>
    </source>
</reference>
<keyword evidence="13 17" id="KW-0503">Monooxygenase</keyword>
<dbReference type="GO" id="GO:0005506">
    <property type="term" value="F:iron ion binding"/>
    <property type="evidence" value="ECO:0007669"/>
    <property type="project" value="InterPro"/>
</dbReference>
<dbReference type="EC" id="1.14.14.1" evidence="6"/>
<evidence type="ECO:0000256" key="16">
    <source>
        <dbReference type="PIRSR" id="PIRSR602403-1"/>
    </source>
</evidence>
<keyword evidence="14 18" id="KW-0472">Membrane</keyword>
<dbReference type="FunFam" id="1.10.630.10:FF:000042">
    <property type="entry name" value="Cytochrome P450"/>
    <property type="match status" value="1"/>
</dbReference>
<comment type="similarity">
    <text evidence="5 17">Belongs to the cytochrome P450 family.</text>
</comment>
<dbReference type="InterPro" id="IPR017972">
    <property type="entry name" value="Cyt_P450_CS"/>
</dbReference>
<dbReference type="AlphaFoldDB" id="D5L0N4"/>
<dbReference type="GO" id="GO:0005789">
    <property type="term" value="C:endoplasmic reticulum membrane"/>
    <property type="evidence" value="ECO:0007669"/>
    <property type="project" value="UniProtKB-SubCell"/>
</dbReference>
<organism evidence="19">
    <name type="scientific">Manduca sexta</name>
    <name type="common">Tobacco hawkmoth</name>
    <name type="synonym">Tobacco hornworm</name>
    <dbReference type="NCBI Taxonomy" id="7130"/>
    <lineage>
        <taxon>Eukaryota</taxon>
        <taxon>Metazoa</taxon>
        <taxon>Ecdysozoa</taxon>
        <taxon>Arthropoda</taxon>
        <taxon>Hexapoda</taxon>
        <taxon>Insecta</taxon>
        <taxon>Pterygota</taxon>
        <taxon>Neoptera</taxon>
        <taxon>Endopterygota</taxon>
        <taxon>Lepidoptera</taxon>
        <taxon>Glossata</taxon>
        <taxon>Ditrysia</taxon>
        <taxon>Bombycoidea</taxon>
        <taxon>Sphingidae</taxon>
        <taxon>Sphinginae</taxon>
        <taxon>Sphingini</taxon>
        <taxon>Manduca</taxon>
    </lineage>
</organism>
<protein>
    <recommendedName>
        <fullName evidence="6">unspecific monooxygenase</fullName>
        <ecNumber evidence="6">1.14.14.1</ecNumber>
    </recommendedName>
</protein>
<evidence type="ECO:0000313" key="19">
    <source>
        <dbReference type="EMBL" id="ADE05589.1"/>
    </source>
</evidence>
<feature type="transmembrane region" description="Helical" evidence="18">
    <location>
        <begin position="18"/>
        <end position="34"/>
    </location>
</feature>
<evidence type="ECO:0000256" key="5">
    <source>
        <dbReference type="ARBA" id="ARBA00010617"/>
    </source>
</evidence>
<evidence type="ECO:0000256" key="18">
    <source>
        <dbReference type="SAM" id="Phobius"/>
    </source>
</evidence>
<evidence type="ECO:0000256" key="2">
    <source>
        <dbReference type="ARBA" id="ARBA00003690"/>
    </source>
</evidence>
<evidence type="ECO:0000256" key="12">
    <source>
        <dbReference type="ARBA" id="ARBA00023004"/>
    </source>
</evidence>
<keyword evidence="18" id="KW-1133">Transmembrane helix</keyword>
<dbReference type="EMBL" id="GU731539">
    <property type="protein sequence ID" value="ADE05589.1"/>
    <property type="molecule type" value="mRNA"/>
</dbReference>
<keyword evidence="12 16" id="KW-0408">Iron</keyword>
<evidence type="ECO:0000256" key="3">
    <source>
        <dbReference type="ARBA" id="ARBA00004174"/>
    </source>
</evidence>
<evidence type="ECO:0000256" key="17">
    <source>
        <dbReference type="RuleBase" id="RU000461"/>
    </source>
</evidence>
<accession>D5L0N4</accession>
<comment type="subcellular location">
    <subcellularLocation>
        <location evidence="4">Endoplasmic reticulum membrane</location>
        <topology evidence="4">Peripheral membrane protein</topology>
    </subcellularLocation>
    <subcellularLocation>
        <location evidence="3">Microsome membrane</location>
        <topology evidence="3">Peripheral membrane protein</topology>
    </subcellularLocation>
</comment>
<dbReference type="GO" id="GO:0020037">
    <property type="term" value="F:heme binding"/>
    <property type="evidence" value="ECO:0007669"/>
    <property type="project" value="InterPro"/>
</dbReference>
<sequence>MELYGALMYSLFVISEEWRFFILISTVIALYFYYTSTFDHFEKKGIPFMKPVILFGNLGPRFKAKKSFHQYQLDIYQYFKGHPYGGIFEGRKPVLYILDPDLLKAIVVRDFEHFTDRMILNSKEPVYARRFLLNLKGSEWKGVRSTLTPAFSSARLRNMLPLIEQCSKQMVDFLRQYDSQEVEMKETMGHFTLEVIGACAFGIECDALNSERSHFLRVAEKFDYMPKYKRMFLLSILLFMPKLLPYLNLSFLNTESTDELVRMLKAAKAERKAAGSKSKDFLQILVDFAKKETPEMENGKTKIELDDDTIDAQCLLFLIAGYETSSSLLSFALHALATKPDIQDKLRHHINEVTEGKEITYELLSQLPYLEGFLLETLRIHPPVARIDRVCTKPYTLPGTSITLNVGDSVAIPLYGYHMDPNIYPDPHEFMPERFMNTNKSERPSHLFLAFGAGPRNCIGLRFAMLSAKAAMIALMKNFRFSACPKTVDPIKLNTRSILIKAETGLWVRIESL</sequence>
<dbReference type="GO" id="GO:0016712">
    <property type="term" value="F:oxidoreductase activity, acting on paired donors, with incorporation or reduction of molecular oxygen, reduced flavin or flavoprotein as one donor, and incorporation of one atom of oxygen"/>
    <property type="evidence" value="ECO:0007669"/>
    <property type="project" value="UniProtKB-EC"/>
</dbReference>
<evidence type="ECO:0000256" key="8">
    <source>
        <dbReference type="ARBA" id="ARBA00022723"/>
    </source>
</evidence>
<dbReference type="InterPro" id="IPR002403">
    <property type="entry name" value="Cyt_P450_E_grp-IV"/>
</dbReference>
<keyword evidence="8 16" id="KW-0479">Metal-binding</keyword>
<comment type="catalytic activity">
    <reaction evidence="15">
        <text>an organic molecule + reduced [NADPH--hemoprotein reductase] + O2 = an alcohol + oxidized [NADPH--hemoprotein reductase] + H2O + H(+)</text>
        <dbReference type="Rhea" id="RHEA:17149"/>
        <dbReference type="Rhea" id="RHEA-COMP:11964"/>
        <dbReference type="Rhea" id="RHEA-COMP:11965"/>
        <dbReference type="ChEBI" id="CHEBI:15377"/>
        <dbReference type="ChEBI" id="CHEBI:15378"/>
        <dbReference type="ChEBI" id="CHEBI:15379"/>
        <dbReference type="ChEBI" id="CHEBI:30879"/>
        <dbReference type="ChEBI" id="CHEBI:57618"/>
        <dbReference type="ChEBI" id="CHEBI:58210"/>
        <dbReference type="ChEBI" id="CHEBI:142491"/>
        <dbReference type="EC" id="1.14.14.1"/>
    </reaction>
</comment>
<dbReference type="Pfam" id="PF00067">
    <property type="entry name" value="p450"/>
    <property type="match status" value="1"/>
</dbReference>
<evidence type="ECO:0000256" key="10">
    <source>
        <dbReference type="ARBA" id="ARBA00022848"/>
    </source>
</evidence>
<gene>
    <name evidence="19" type="primary">CYP354A5</name>
</gene>
<dbReference type="Gene3D" id="1.10.630.10">
    <property type="entry name" value="Cytochrome P450"/>
    <property type="match status" value="1"/>
</dbReference>
<feature type="binding site" description="axial binding residue" evidence="16">
    <location>
        <position position="458"/>
    </location>
    <ligand>
        <name>heme</name>
        <dbReference type="ChEBI" id="CHEBI:30413"/>
    </ligand>
    <ligandPart>
        <name>Fe</name>
        <dbReference type="ChEBI" id="CHEBI:18248"/>
    </ligandPart>
</feature>
<evidence type="ECO:0000256" key="13">
    <source>
        <dbReference type="ARBA" id="ARBA00023033"/>
    </source>
</evidence>
<keyword evidence="9" id="KW-0256">Endoplasmic reticulum</keyword>
<dbReference type="InterPro" id="IPR050476">
    <property type="entry name" value="Insect_CytP450_Detox"/>
</dbReference>
<keyword evidence="7 16" id="KW-0349">Heme</keyword>
<keyword evidence="11 17" id="KW-0560">Oxidoreductase</keyword>
<keyword evidence="18" id="KW-0812">Transmembrane</keyword>
<dbReference type="CDD" id="cd11056">
    <property type="entry name" value="CYP6-like"/>
    <property type="match status" value="1"/>
</dbReference>
<dbReference type="InterPro" id="IPR001128">
    <property type="entry name" value="Cyt_P450"/>
</dbReference>
<proteinExistence type="evidence at transcript level"/>
<dbReference type="InterPro" id="IPR036396">
    <property type="entry name" value="Cyt_P450_sf"/>
</dbReference>
<dbReference type="PANTHER" id="PTHR24292">
    <property type="entry name" value="CYTOCHROME P450"/>
    <property type="match status" value="1"/>
</dbReference>